<reference evidence="11 12" key="1">
    <citation type="submission" date="2016-04" db="EMBL/GenBank/DDBJ databases">
        <title>A degradative enzymes factory behind the ericoid mycorrhizal symbiosis.</title>
        <authorList>
            <consortium name="DOE Joint Genome Institute"/>
            <person name="Martino E."/>
            <person name="Morin E."/>
            <person name="Grelet G."/>
            <person name="Kuo A."/>
            <person name="Kohler A."/>
            <person name="Daghino S."/>
            <person name="Barry K."/>
            <person name="Choi C."/>
            <person name="Cichocki N."/>
            <person name="Clum A."/>
            <person name="Copeland A."/>
            <person name="Hainaut M."/>
            <person name="Haridas S."/>
            <person name="Labutti K."/>
            <person name="Lindquist E."/>
            <person name="Lipzen A."/>
            <person name="Khouja H.-R."/>
            <person name="Murat C."/>
            <person name="Ohm R."/>
            <person name="Olson A."/>
            <person name="Spatafora J."/>
            <person name="Veneault-Fourrey C."/>
            <person name="Henrissat B."/>
            <person name="Grigoriev I."/>
            <person name="Martin F."/>
            <person name="Perotto S."/>
        </authorList>
    </citation>
    <scope>NUCLEOTIDE SEQUENCE [LARGE SCALE GENOMIC DNA]</scope>
    <source>
        <strain evidence="11 12">F</strain>
    </source>
</reference>
<dbReference type="EMBL" id="KZ613939">
    <property type="protein sequence ID" value="PMD46854.1"/>
    <property type="molecule type" value="Genomic_DNA"/>
</dbReference>
<dbReference type="InterPro" id="IPR033121">
    <property type="entry name" value="PEPTIDASE_A1"/>
</dbReference>
<keyword evidence="8" id="KW-1133">Transmembrane helix</keyword>
<dbReference type="PANTHER" id="PTHR47966:SF65">
    <property type="entry name" value="ASPARTIC-TYPE ENDOPEPTIDASE"/>
    <property type="match status" value="1"/>
</dbReference>
<evidence type="ECO:0000256" key="9">
    <source>
        <dbReference type="SAM" id="SignalP"/>
    </source>
</evidence>
<evidence type="ECO:0000256" key="8">
    <source>
        <dbReference type="SAM" id="Phobius"/>
    </source>
</evidence>
<evidence type="ECO:0000256" key="3">
    <source>
        <dbReference type="ARBA" id="ARBA00022729"/>
    </source>
</evidence>
<sequence>MKTFTLLSAVALSSCAFAAVVIPIAKSPEAQPKLRRRDRRLSSRAVITETLQNNVTGGDYVAQVSVGTPAQTQLLLLDTGSSDVWVLSSTADLCTDPEVQSYYGVGGCESTFDSSKSSTFKIVDANGFDIEYEDESGATGDYITDTFSVGGATIKALEMGYATRSSSSIGVMGIGYDVNEASDTGESATAYHAAGFIYPSIIDTMVSQGLIASKAYSLYLNDLEASTGSIIFGGLDSDKYHGDLLQMPVVPDTYRNGTNVYADLDVALTGFGITDQSGSTTNFTSSSYEEAVILDSGTTATYLSDDIITQLLTAINGVDDSENSGNIYVDCSIADNTAMTFNFGFGGPTGIKITVPVSELVFSLSSAFSTGTTLPDLPFASACAFGILPGDTGPFILGDTFLRSAYVVYDLSNNLIAIAQTNFNSTTSKIVDFTASETSIPNVSGAAASASIAQTATGVIGNDGGGQRTVTVTAGATSAGTGTGTSSTATGTTSKNAAVRAVPAFDGRGLLVLGISAGFALLGGGWLLA</sequence>
<dbReference type="Pfam" id="PF00026">
    <property type="entry name" value="Asp"/>
    <property type="match status" value="1"/>
</dbReference>
<keyword evidence="8" id="KW-0812">Transmembrane</keyword>
<feature type="signal peptide" evidence="9">
    <location>
        <begin position="1"/>
        <end position="18"/>
    </location>
</feature>
<keyword evidence="12" id="KW-1185">Reference proteome</keyword>
<dbReference type="PROSITE" id="PS51767">
    <property type="entry name" value="PEPTIDASE_A1"/>
    <property type="match status" value="1"/>
</dbReference>
<evidence type="ECO:0000313" key="11">
    <source>
        <dbReference type="EMBL" id="PMD46854.1"/>
    </source>
</evidence>
<dbReference type="PROSITE" id="PS51257">
    <property type="entry name" value="PROKAR_LIPOPROTEIN"/>
    <property type="match status" value="1"/>
</dbReference>
<keyword evidence="2 7" id="KW-0645">Protease</keyword>
<dbReference type="OrthoDB" id="771136at2759"/>
<protein>
    <submittedName>
        <fullName evidence="11">Acid protease</fullName>
    </submittedName>
</protein>
<dbReference type="InterPro" id="IPR001969">
    <property type="entry name" value="Aspartic_peptidase_AS"/>
</dbReference>
<dbReference type="GO" id="GO:0006508">
    <property type="term" value="P:proteolysis"/>
    <property type="evidence" value="ECO:0007669"/>
    <property type="project" value="UniProtKB-KW"/>
</dbReference>
<keyword evidence="3 9" id="KW-0732">Signal</keyword>
<keyword evidence="8" id="KW-0472">Membrane</keyword>
<organism evidence="11 12">
    <name type="scientific">Hyaloscypha variabilis (strain UAMH 11265 / GT02V1 / F)</name>
    <name type="common">Meliniomyces variabilis</name>
    <dbReference type="NCBI Taxonomy" id="1149755"/>
    <lineage>
        <taxon>Eukaryota</taxon>
        <taxon>Fungi</taxon>
        <taxon>Dikarya</taxon>
        <taxon>Ascomycota</taxon>
        <taxon>Pezizomycotina</taxon>
        <taxon>Leotiomycetes</taxon>
        <taxon>Helotiales</taxon>
        <taxon>Hyaloscyphaceae</taxon>
        <taxon>Hyaloscypha</taxon>
        <taxon>Hyaloscypha variabilis</taxon>
    </lineage>
</organism>
<comment type="similarity">
    <text evidence="1 7">Belongs to the peptidase A1 family.</text>
</comment>
<dbReference type="AlphaFoldDB" id="A0A2J6S7W4"/>
<dbReference type="CDD" id="cd05474">
    <property type="entry name" value="SAP_like"/>
    <property type="match status" value="1"/>
</dbReference>
<dbReference type="InterPro" id="IPR021109">
    <property type="entry name" value="Peptidase_aspartic_dom_sf"/>
</dbReference>
<feature type="active site" evidence="6">
    <location>
        <position position="295"/>
    </location>
</feature>
<evidence type="ECO:0000256" key="4">
    <source>
        <dbReference type="ARBA" id="ARBA00022750"/>
    </source>
</evidence>
<feature type="transmembrane region" description="Helical" evidence="8">
    <location>
        <begin position="509"/>
        <end position="528"/>
    </location>
</feature>
<dbReference type="PRINTS" id="PR00792">
    <property type="entry name" value="PEPSIN"/>
</dbReference>
<keyword evidence="5 7" id="KW-0378">Hydrolase</keyword>
<dbReference type="GO" id="GO:0004190">
    <property type="term" value="F:aspartic-type endopeptidase activity"/>
    <property type="evidence" value="ECO:0007669"/>
    <property type="project" value="UniProtKB-KW"/>
</dbReference>
<dbReference type="Gene3D" id="2.40.70.10">
    <property type="entry name" value="Acid Proteases"/>
    <property type="match status" value="2"/>
</dbReference>
<name>A0A2J6S7W4_HYAVF</name>
<proteinExistence type="inferred from homology"/>
<dbReference type="Proteomes" id="UP000235786">
    <property type="component" value="Unassembled WGS sequence"/>
</dbReference>
<evidence type="ECO:0000313" key="12">
    <source>
        <dbReference type="Proteomes" id="UP000235786"/>
    </source>
</evidence>
<evidence type="ECO:0000259" key="10">
    <source>
        <dbReference type="PROSITE" id="PS51767"/>
    </source>
</evidence>
<feature type="active site" evidence="6">
    <location>
        <position position="78"/>
    </location>
</feature>
<feature type="chain" id="PRO_5014354835" evidence="9">
    <location>
        <begin position="19"/>
        <end position="529"/>
    </location>
</feature>
<dbReference type="PROSITE" id="PS00141">
    <property type="entry name" value="ASP_PROTEASE"/>
    <property type="match status" value="2"/>
</dbReference>
<evidence type="ECO:0000256" key="5">
    <source>
        <dbReference type="ARBA" id="ARBA00022801"/>
    </source>
</evidence>
<evidence type="ECO:0000256" key="6">
    <source>
        <dbReference type="PIRSR" id="PIRSR601461-1"/>
    </source>
</evidence>
<dbReference type="STRING" id="1149755.A0A2J6S7W4"/>
<dbReference type="InterPro" id="IPR001461">
    <property type="entry name" value="Aspartic_peptidase_A1"/>
</dbReference>
<feature type="domain" description="Peptidase A1" evidence="10">
    <location>
        <begin position="60"/>
        <end position="419"/>
    </location>
</feature>
<evidence type="ECO:0000256" key="7">
    <source>
        <dbReference type="RuleBase" id="RU000454"/>
    </source>
</evidence>
<dbReference type="PANTHER" id="PTHR47966">
    <property type="entry name" value="BETA-SITE APP-CLEAVING ENZYME, ISOFORM A-RELATED"/>
    <property type="match status" value="1"/>
</dbReference>
<evidence type="ECO:0000256" key="2">
    <source>
        <dbReference type="ARBA" id="ARBA00022670"/>
    </source>
</evidence>
<keyword evidence="4 7" id="KW-0064">Aspartyl protease</keyword>
<accession>A0A2J6S7W4</accession>
<evidence type="ECO:0000256" key="1">
    <source>
        <dbReference type="ARBA" id="ARBA00007447"/>
    </source>
</evidence>
<dbReference type="InterPro" id="IPR033876">
    <property type="entry name" value="SAP-like"/>
</dbReference>
<gene>
    <name evidence="11" type="ORF">L207DRAFT_480776</name>
</gene>
<dbReference type="SUPFAM" id="SSF50630">
    <property type="entry name" value="Acid proteases"/>
    <property type="match status" value="1"/>
</dbReference>